<reference evidence="1 2" key="1">
    <citation type="journal article" date="2021" name="Hortic Res">
        <title>High-quality reference genome and annotation aids understanding of berry development for evergreen blueberry (Vaccinium darrowii).</title>
        <authorList>
            <person name="Yu J."/>
            <person name="Hulse-Kemp A.M."/>
            <person name="Babiker E."/>
            <person name="Staton M."/>
        </authorList>
    </citation>
    <scope>NUCLEOTIDE SEQUENCE [LARGE SCALE GENOMIC DNA]</scope>
    <source>
        <strain evidence="2">cv. NJ 8807/NJ 8810</strain>
        <tissue evidence="1">Young leaf</tissue>
    </source>
</reference>
<protein>
    <submittedName>
        <fullName evidence="1">Uncharacterized protein</fullName>
    </submittedName>
</protein>
<keyword evidence="2" id="KW-1185">Reference proteome</keyword>
<gene>
    <name evidence="1" type="ORF">Vadar_008927</name>
</gene>
<comment type="caution">
    <text evidence="1">The sequence shown here is derived from an EMBL/GenBank/DDBJ whole genome shotgun (WGS) entry which is preliminary data.</text>
</comment>
<accession>A0ACB7XGA7</accession>
<evidence type="ECO:0000313" key="2">
    <source>
        <dbReference type="Proteomes" id="UP000828048"/>
    </source>
</evidence>
<evidence type="ECO:0000313" key="1">
    <source>
        <dbReference type="EMBL" id="KAH7839790.1"/>
    </source>
</evidence>
<dbReference type="EMBL" id="CM037160">
    <property type="protein sequence ID" value="KAH7839790.1"/>
    <property type="molecule type" value="Genomic_DNA"/>
</dbReference>
<organism evidence="1 2">
    <name type="scientific">Vaccinium darrowii</name>
    <dbReference type="NCBI Taxonomy" id="229202"/>
    <lineage>
        <taxon>Eukaryota</taxon>
        <taxon>Viridiplantae</taxon>
        <taxon>Streptophyta</taxon>
        <taxon>Embryophyta</taxon>
        <taxon>Tracheophyta</taxon>
        <taxon>Spermatophyta</taxon>
        <taxon>Magnoliopsida</taxon>
        <taxon>eudicotyledons</taxon>
        <taxon>Gunneridae</taxon>
        <taxon>Pentapetalae</taxon>
        <taxon>asterids</taxon>
        <taxon>Ericales</taxon>
        <taxon>Ericaceae</taxon>
        <taxon>Vaccinioideae</taxon>
        <taxon>Vaccinieae</taxon>
        <taxon>Vaccinium</taxon>
    </lineage>
</organism>
<proteinExistence type="predicted"/>
<sequence>MHPQGKGSIPLASTIGIPQPELKPLQVKGKLIPFSRPLIGPERINYESDARTKEKSKGFGSKLLVFWGEKSGDGPGRADEMDLTTDASILVQPDSGMNMRK</sequence>
<dbReference type="Proteomes" id="UP000828048">
    <property type="component" value="Chromosome 10"/>
</dbReference>
<name>A0ACB7XGA7_9ERIC</name>